<keyword evidence="1" id="KW-1133">Transmembrane helix</keyword>
<evidence type="ECO:0000313" key="3">
    <source>
        <dbReference type="Proteomes" id="UP001596516"/>
    </source>
</evidence>
<organism evidence="2 3">
    <name type="scientific">Plastorhodobacter daqingensis</name>
    <dbReference type="NCBI Taxonomy" id="1387281"/>
    <lineage>
        <taxon>Bacteria</taxon>
        <taxon>Pseudomonadati</taxon>
        <taxon>Pseudomonadota</taxon>
        <taxon>Alphaproteobacteria</taxon>
        <taxon>Rhodobacterales</taxon>
        <taxon>Paracoccaceae</taxon>
        <taxon>Plastorhodobacter</taxon>
    </lineage>
</organism>
<comment type="caution">
    <text evidence="2">The sequence shown here is derived from an EMBL/GenBank/DDBJ whole genome shotgun (WGS) entry which is preliminary data.</text>
</comment>
<protein>
    <submittedName>
        <fullName evidence="2">Flagellar basal body-associated FliL family protein</fullName>
    </submittedName>
</protein>
<dbReference type="RefSeq" id="WP_377400203.1">
    <property type="nucleotide sequence ID" value="NZ_JBHTFQ010000002.1"/>
</dbReference>
<keyword evidence="1" id="KW-0472">Membrane</keyword>
<keyword evidence="1" id="KW-0812">Transmembrane</keyword>
<keyword evidence="2" id="KW-0966">Cell projection</keyword>
<sequence>MVVASATQNSLAFTGALLGVTMGFAGLHLALPDPAERLAALRPAPAVDLPDAPVLPAQHPAVYVAWPEAITVTRAAGSFLRIEIAMELRLPSHEAGLLEQVLRDSEAELRPFSVSAVQDHLSAQPEQDLQALRGTLPQIIRTALNEELARRGLDQQIHAVILTGFVAT</sequence>
<accession>A0ABW2UHF1</accession>
<dbReference type="EMBL" id="JBHTFQ010000002">
    <property type="protein sequence ID" value="MFC7703603.1"/>
    <property type="molecule type" value="Genomic_DNA"/>
</dbReference>
<keyword evidence="3" id="KW-1185">Reference proteome</keyword>
<evidence type="ECO:0000256" key="1">
    <source>
        <dbReference type="SAM" id="Phobius"/>
    </source>
</evidence>
<evidence type="ECO:0000313" key="2">
    <source>
        <dbReference type="EMBL" id="MFC7703603.1"/>
    </source>
</evidence>
<proteinExistence type="predicted"/>
<dbReference type="Proteomes" id="UP001596516">
    <property type="component" value="Unassembled WGS sequence"/>
</dbReference>
<gene>
    <name evidence="2" type="ORF">ACFQXB_05275</name>
</gene>
<name>A0ABW2UHF1_9RHOB</name>
<keyword evidence="2" id="KW-0969">Cilium</keyword>
<keyword evidence="2" id="KW-0282">Flagellum</keyword>
<feature type="transmembrane region" description="Helical" evidence="1">
    <location>
        <begin position="12"/>
        <end position="31"/>
    </location>
</feature>
<reference evidence="3" key="1">
    <citation type="journal article" date="2019" name="Int. J. Syst. Evol. Microbiol.">
        <title>The Global Catalogue of Microorganisms (GCM) 10K type strain sequencing project: providing services to taxonomists for standard genome sequencing and annotation.</title>
        <authorList>
            <consortium name="The Broad Institute Genomics Platform"/>
            <consortium name="The Broad Institute Genome Sequencing Center for Infectious Disease"/>
            <person name="Wu L."/>
            <person name="Ma J."/>
        </authorList>
    </citation>
    <scope>NUCLEOTIDE SEQUENCE [LARGE SCALE GENOMIC DNA]</scope>
    <source>
        <strain evidence="3">CGMCC 1.12750</strain>
    </source>
</reference>